<evidence type="ECO:0000256" key="1">
    <source>
        <dbReference type="SAM" id="Coils"/>
    </source>
</evidence>
<comment type="caution">
    <text evidence="3">The sequence shown here is derived from an EMBL/GenBank/DDBJ whole genome shotgun (WGS) entry which is preliminary data.</text>
</comment>
<dbReference type="InParanoid" id="A0A0V0QGE3"/>
<evidence type="ECO:0000313" key="3">
    <source>
        <dbReference type="EMBL" id="KRX01347.1"/>
    </source>
</evidence>
<sequence>MTDINNQNKGINEKQVQKFNKKSQLPITSVDIQNLQENNLSPQNLKDKKKENNSNDNQNFTSQILKYKNQMSQTGKQKYDSLIKSSKNVQNNKKLREIRKNSIIMQNRKNRYFSPQRNDHQLQFNQKKQDNDDIEPILKELLEFNKKLIKKQNKKMQQQFQTPEKIINHQKQQKDITEKKINFSVNGQTLSQKSIEDNSIISKIQNSQIRNSIIENASNIRQKNIIYPYSQKNTVNSNFYMEKNEFLGNKYKQNKDIFNQTHANFQKKQKIYYQKKPQTVQSGKRKINYFNSQIENQDINGALNIEIKNSPNLSVQKKRKSIVLHSFYSNKDLGDDKKLEISEKINQNYQKSLNQQQQLEQLEFNQADSKIQFTQQPFLQQNQQIQNQSFTIQNNTTKCQHFQKNLFKEFNEKQQETSNDKLKHDNEQNKNNQVILNTKNNCNSEEKIQFNQNYTITNTIQEVNLNKIKKHVQNYYKSKESDSNSNIIMTSQETNNNNISKKWNENSLNIDIQINKLQQQNQFRAFSATQSPLQKTKLLQNNLNIVQKQKLLKESESLNQMSKNLFQKLKKIQKNTVQCDSKQIKNQQIQQLRKYRRFPNYSLHNPSYNQQNYDGTIVKIANFQSGYKLEEKKQKKKKDISENKINLDNLLQEQDQKSYFDQSNISLIPLNLFDNSILQNTNKKIIQKNQKDNLISSNIRPDEFKLNIQDLSVSNHNQNISSNLELMSINQTQKILEISQVSGSSYIKPLYEPNQNNNSLQKFNHKTKQKKYNYESQQYKYNSRRFSQYKDKNQRLSKIIQNVQNNNDKSKQQILNSTINISKDQIQVEQYKQQISTIKDNNKKDMKNQQKQKLSISQNSSVISTFENHKYNNFKNKTLSTQENLDSKQNFNQKTYNTKNQIINNNKNEIDNYKLNPDQELINDSIYNYSLDNSIGKLNFHKNFNQCDDSYFQKSRPQSSSRFTRHNKLTKEKIENNLKNYIQMLENKKIKGTPGNYIEQRYLQGGEFVLNLGQEQI</sequence>
<gene>
    <name evidence="3" type="ORF">PPERSA_01250</name>
</gene>
<feature type="compositionally biased region" description="Polar residues" evidence="2">
    <location>
        <begin position="1"/>
        <end position="10"/>
    </location>
</feature>
<feature type="coiled-coil region" evidence="1">
    <location>
        <begin position="786"/>
        <end position="848"/>
    </location>
</feature>
<evidence type="ECO:0000313" key="4">
    <source>
        <dbReference type="Proteomes" id="UP000054937"/>
    </source>
</evidence>
<proteinExistence type="predicted"/>
<keyword evidence="1" id="KW-0175">Coiled coil</keyword>
<feature type="region of interest" description="Disordered" evidence="2">
    <location>
        <begin position="31"/>
        <end position="58"/>
    </location>
</feature>
<feature type="region of interest" description="Disordered" evidence="2">
    <location>
        <begin position="1"/>
        <end position="20"/>
    </location>
</feature>
<reference evidence="3 4" key="1">
    <citation type="journal article" date="2015" name="Sci. Rep.">
        <title>Genome of the facultative scuticociliatosis pathogen Pseudocohnilembus persalinus provides insight into its virulence through horizontal gene transfer.</title>
        <authorList>
            <person name="Xiong J."/>
            <person name="Wang G."/>
            <person name="Cheng J."/>
            <person name="Tian M."/>
            <person name="Pan X."/>
            <person name="Warren A."/>
            <person name="Jiang C."/>
            <person name="Yuan D."/>
            <person name="Miao W."/>
        </authorList>
    </citation>
    <scope>NUCLEOTIDE SEQUENCE [LARGE SCALE GENOMIC DNA]</scope>
    <source>
        <strain evidence="3">36N120E</strain>
    </source>
</reference>
<evidence type="ECO:0000256" key="2">
    <source>
        <dbReference type="SAM" id="MobiDB-lite"/>
    </source>
</evidence>
<dbReference type="AlphaFoldDB" id="A0A0V0QGE3"/>
<dbReference type="EMBL" id="LDAU01000170">
    <property type="protein sequence ID" value="KRX01347.1"/>
    <property type="molecule type" value="Genomic_DNA"/>
</dbReference>
<accession>A0A0V0QGE3</accession>
<protein>
    <submittedName>
        <fullName evidence="3">Uncharacterized protein</fullName>
    </submittedName>
</protein>
<keyword evidence="4" id="KW-1185">Reference proteome</keyword>
<feature type="compositionally biased region" description="Polar residues" evidence="2">
    <location>
        <begin position="31"/>
        <end position="43"/>
    </location>
</feature>
<name>A0A0V0QGE3_PSEPJ</name>
<dbReference type="Proteomes" id="UP000054937">
    <property type="component" value="Unassembled WGS sequence"/>
</dbReference>
<organism evidence="3 4">
    <name type="scientific">Pseudocohnilembus persalinus</name>
    <name type="common">Ciliate</name>
    <dbReference type="NCBI Taxonomy" id="266149"/>
    <lineage>
        <taxon>Eukaryota</taxon>
        <taxon>Sar</taxon>
        <taxon>Alveolata</taxon>
        <taxon>Ciliophora</taxon>
        <taxon>Intramacronucleata</taxon>
        <taxon>Oligohymenophorea</taxon>
        <taxon>Scuticociliatia</taxon>
        <taxon>Philasterida</taxon>
        <taxon>Pseudocohnilembidae</taxon>
        <taxon>Pseudocohnilembus</taxon>
    </lineage>
</organism>